<reference evidence="5" key="2">
    <citation type="submission" date="2020-11" db="EMBL/GenBank/DDBJ databases">
        <authorList>
            <consortium name="NCBI Pathogen Detection Project"/>
        </authorList>
    </citation>
    <scope>NUCLEOTIDE SEQUENCE</scope>
    <source>
        <strain evidence="5">R404</strain>
    </source>
</reference>
<dbReference type="PRINTS" id="PR00146">
    <property type="entry name" value="DHPICSNTHASE"/>
</dbReference>
<dbReference type="SMART" id="SM01130">
    <property type="entry name" value="DHDPS"/>
    <property type="match status" value="1"/>
</dbReference>
<evidence type="ECO:0000313" key="5">
    <source>
        <dbReference type="EMBL" id="HAT1680533.1"/>
    </source>
</evidence>
<dbReference type="Gene3D" id="3.20.20.70">
    <property type="entry name" value="Aldolase class I"/>
    <property type="match status" value="1"/>
</dbReference>
<dbReference type="PANTHER" id="PTHR12128">
    <property type="entry name" value="DIHYDRODIPICOLINATE SYNTHASE"/>
    <property type="match status" value="1"/>
</dbReference>
<dbReference type="AlphaFoldDB" id="A0AAN5L5P4"/>
<sequence>MFKPTGSWVAVTTPYNQDGSIDFGGFRTLIEHHIKFGTSELFVTGSAGEVALLTIDERKSVIHEVIKMSKGRIPVFFNASCATTKDTISLAQYIEAEDGDGAIFTIPPYLLPPQTAAYEHLRACMTSVSIPVGIYNNPSRLGVNVEPDTIEKLASDAPNFIVDKEAMPNVAQLVEVKRRLKDRVNILCCDYPKYSIVIPTLAVGGNGTANIGGNIITEEMAKISRPWESMEIAEECRQTYFHWYPLLKALYWFSNPIVIKAAQKILGQPTGGIRRPYLELEGEKLNNLKSLMDELGVIKKYSHK</sequence>
<keyword evidence="2 3" id="KW-0456">Lyase</keyword>
<feature type="active site" description="Schiff-base intermediate with substrate" evidence="4">
    <location>
        <position position="164"/>
    </location>
</feature>
<reference evidence="5" key="1">
    <citation type="journal article" date="2018" name="Genome Biol.">
        <title>SKESA: strategic k-mer extension for scrupulous assemblies.</title>
        <authorList>
            <person name="Souvorov A."/>
            <person name="Agarwala R."/>
            <person name="Lipman D.J."/>
        </authorList>
    </citation>
    <scope>NUCLEOTIDE SEQUENCE</scope>
    <source>
        <strain evidence="5">R404</strain>
    </source>
</reference>
<dbReference type="PIRSF" id="PIRSF001365">
    <property type="entry name" value="DHDPS"/>
    <property type="match status" value="1"/>
</dbReference>
<evidence type="ECO:0000256" key="3">
    <source>
        <dbReference type="PIRNR" id="PIRNR001365"/>
    </source>
</evidence>
<dbReference type="Proteomes" id="UP000856143">
    <property type="component" value="Unassembled WGS sequence"/>
</dbReference>
<dbReference type="InterPro" id="IPR013785">
    <property type="entry name" value="Aldolase_TIM"/>
</dbReference>
<dbReference type="EMBL" id="DACSEO010000009">
    <property type="protein sequence ID" value="HAT1680533.1"/>
    <property type="molecule type" value="Genomic_DNA"/>
</dbReference>
<organism evidence="5 6">
    <name type="scientific">Klebsiella oxytoca</name>
    <dbReference type="NCBI Taxonomy" id="571"/>
    <lineage>
        <taxon>Bacteria</taxon>
        <taxon>Pseudomonadati</taxon>
        <taxon>Pseudomonadota</taxon>
        <taxon>Gammaproteobacteria</taxon>
        <taxon>Enterobacterales</taxon>
        <taxon>Enterobacteriaceae</taxon>
        <taxon>Klebsiella/Raoultella group</taxon>
        <taxon>Klebsiella</taxon>
    </lineage>
</organism>
<dbReference type="Pfam" id="PF00701">
    <property type="entry name" value="DHDPS"/>
    <property type="match status" value="1"/>
</dbReference>
<name>A0AAN5L5P4_KLEOX</name>
<comment type="similarity">
    <text evidence="1 3">Belongs to the DapA family.</text>
</comment>
<protein>
    <submittedName>
        <fullName evidence="5">Dihydrodipicolinate synthase family protein</fullName>
    </submittedName>
</protein>
<dbReference type="SUPFAM" id="SSF51569">
    <property type="entry name" value="Aldolase"/>
    <property type="match status" value="1"/>
</dbReference>
<evidence type="ECO:0000313" key="6">
    <source>
        <dbReference type="Proteomes" id="UP000856143"/>
    </source>
</evidence>
<evidence type="ECO:0000256" key="4">
    <source>
        <dbReference type="PIRSR" id="PIRSR001365-1"/>
    </source>
</evidence>
<proteinExistence type="inferred from homology"/>
<accession>A0AAN5L5P4</accession>
<gene>
    <name evidence="5" type="ORF">I8Y21_001142</name>
</gene>
<comment type="caution">
    <text evidence="5">The sequence shown here is derived from an EMBL/GenBank/DDBJ whole genome shotgun (WGS) entry which is preliminary data.</text>
</comment>
<feature type="active site" description="Proton donor/acceptor" evidence="4">
    <location>
        <position position="135"/>
    </location>
</feature>
<dbReference type="PANTHER" id="PTHR12128:SF66">
    <property type="entry name" value="4-HYDROXY-2-OXOGLUTARATE ALDOLASE, MITOCHONDRIAL"/>
    <property type="match status" value="1"/>
</dbReference>
<evidence type="ECO:0000256" key="1">
    <source>
        <dbReference type="ARBA" id="ARBA00007592"/>
    </source>
</evidence>
<dbReference type="GO" id="GO:0008840">
    <property type="term" value="F:4-hydroxy-tetrahydrodipicolinate synthase activity"/>
    <property type="evidence" value="ECO:0007669"/>
    <property type="project" value="TreeGrafter"/>
</dbReference>
<evidence type="ECO:0000256" key="2">
    <source>
        <dbReference type="ARBA" id="ARBA00023239"/>
    </source>
</evidence>
<dbReference type="InterPro" id="IPR002220">
    <property type="entry name" value="DapA-like"/>
</dbReference>